<feature type="domain" description="C2" evidence="5">
    <location>
        <begin position="108"/>
        <end position="233"/>
    </location>
</feature>
<keyword evidence="1" id="KW-0479">Metal-binding</keyword>
<dbReference type="GO" id="GO:0005509">
    <property type="term" value="F:calcium ion binding"/>
    <property type="evidence" value="ECO:0007669"/>
    <property type="project" value="TreeGrafter"/>
</dbReference>
<keyword evidence="3" id="KW-0175">Coiled coil</keyword>
<reference evidence="7" key="1">
    <citation type="journal article" date="2023" name="Commun. Biol.">
        <title>Genome analysis of Parmales, the sister group of diatoms, reveals the evolutionary specialization of diatoms from phago-mixotrophs to photoautotrophs.</title>
        <authorList>
            <person name="Ban H."/>
            <person name="Sato S."/>
            <person name="Yoshikawa S."/>
            <person name="Yamada K."/>
            <person name="Nakamura Y."/>
            <person name="Ichinomiya M."/>
            <person name="Sato N."/>
            <person name="Blanc-Mathieu R."/>
            <person name="Endo H."/>
            <person name="Kuwata A."/>
            <person name="Ogata H."/>
        </authorList>
    </citation>
    <scope>NUCLEOTIDE SEQUENCE [LARGE SCALE GENOMIC DNA]</scope>
</reference>
<dbReference type="PANTHER" id="PTHR45911:SF4">
    <property type="entry name" value="MULTIPLE C2 AND TRANSMEMBRANE DOMAIN-CONTAINING PROTEIN"/>
    <property type="match status" value="1"/>
</dbReference>
<evidence type="ECO:0000256" key="2">
    <source>
        <dbReference type="ARBA" id="ARBA00022837"/>
    </source>
</evidence>
<feature type="coiled-coil region" evidence="3">
    <location>
        <begin position="262"/>
        <end position="296"/>
    </location>
</feature>
<organism evidence="6 7">
    <name type="scientific">Triparma columacea</name>
    <dbReference type="NCBI Taxonomy" id="722753"/>
    <lineage>
        <taxon>Eukaryota</taxon>
        <taxon>Sar</taxon>
        <taxon>Stramenopiles</taxon>
        <taxon>Ochrophyta</taxon>
        <taxon>Bolidophyceae</taxon>
        <taxon>Parmales</taxon>
        <taxon>Triparmaceae</taxon>
        <taxon>Triparma</taxon>
    </lineage>
</organism>
<dbReference type="InterPro" id="IPR035892">
    <property type="entry name" value="C2_domain_sf"/>
</dbReference>
<dbReference type="PROSITE" id="PS50004">
    <property type="entry name" value="C2"/>
    <property type="match status" value="1"/>
</dbReference>
<dbReference type="GO" id="GO:0016020">
    <property type="term" value="C:membrane"/>
    <property type="evidence" value="ECO:0007669"/>
    <property type="project" value="TreeGrafter"/>
</dbReference>
<feature type="region of interest" description="Disordered" evidence="4">
    <location>
        <begin position="1"/>
        <end position="57"/>
    </location>
</feature>
<evidence type="ECO:0000256" key="1">
    <source>
        <dbReference type="ARBA" id="ARBA00022723"/>
    </source>
</evidence>
<accession>A0A9W7G1R0</accession>
<dbReference type="AlphaFoldDB" id="A0A9W7G1R0"/>
<keyword evidence="7" id="KW-1185">Reference proteome</keyword>
<dbReference type="Proteomes" id="UP001165065">
    <property type="component" value="Unassembled WGS sequence"/>
</dbReference>
<dbReference type="InterPro" id="IPR000008">
    <property type="entry name" value="C2_dom"/>
</dbReference>
<evidence type="ECO:0000259" key="5">
    <source>
        <dbReference type="PROSITE" id="PS50004"/>
    </source>
</evidence>
<evidence type="ECO:0000313" key="7">
    <source>
        <dbReference type="Proteomes" id="UP001165065"/>
    </source>
</evidence>
<sequence>MGLLKGSKKAGKEVPKAEAQTNKAVAGDASKAGSKNSEKKVSQPVAASSPDGKPKASTLANAAHADALKMQQIAKLKILLDQKLVSHATLSKQLVEKKSLHTNVRKNHSNDNKREVNIDQEGKSIASLEVEIMMAKDLPKMDWYSGKCDPYVILSLSPPAACADTSDKRTKVKPRERSPVWNQSFIFKPIEFKKADLVLNVMDAENFGNDDFMGKIIVPLQTMDSQQWVEKWYPLTDPEKKTEAKQLSGSVLVRTKFIFSEKTRLEGEIKELAANIDKLSKDMKKITTHINRLEGNDTRKGSASDDVWLFADFDGETPLLFTDIDPITNEGGSVGTSGGVPVDKHDICIVL</sequence>
<dbReference type="PANTHER" id="PTHR45911">
    <property type="entry name" value="C2 DOMAIN-CONTAINING PROTEIN"/>
    <property type="match status" value="1"/>
</dbReference>
<dbReference type="Gene3D" id="2.60.40.150">
    <property type="entry name" value="C2 domain"/>
    <property type="match status" value="1"/>
</dbReference>
<dbReference type="CDD" id="cd00030">
    <property type="entry name" value="C2"/>
    <property type="match status" value="1"/>
</dbReference>
<dbReference type="Pfam" id="PF00168">
    <property type="entry name" value="C2"/>
    <property type="match status" value="1"/>
</dbReference>
<dbReference type="SUPFAM" id="SSF49562">
    <property type="entry name" value="C2 domain (Calcium/lipid-binding domain, CaLB)"/>
    <property type="match status" value="1"/>
</dbReference>
<keyword evidence="2" id="KW-0106">Calcium</keyword>
<evidence type="ECO:0000256" key="4">
    <source>
        <dbReference type="SAM" id="MobiDB-lite"/>
    </source>
</evidence>
<dbReference type="OrthoDB" id="419768at2759"/>
<name>A0A9W7G1R0_9STRA</name>
<protein>
    <recommendedName>
        <fullName evidence="5">C2 domain-containing protein</fullName>
    </recommendedName>
</protein>
<evidence type="ECO:0000256" key="3">
    <source>
        <dbReference type="SAM" id="Coils"/>
    </source>
</evidence>
<comment type="caution">
    <text evidence="6">The sequence shown here is derived from an EMBL/GenBank/DDBJ whole genome shotgun (WGS) entry which is preliminary data.</text>
</comment>
<proteinExistence type="predicted"/>
<gene>
    <name evidence="6" type="ORF">TrCOL_g12231</name>
</gene>
<evidence type="ECO:0000313" key="6">
    <source>
        <dbReference type="EMBL" id="GMI28080.1"/>
    </source>
</evidence>
<dbReference type="EMBL" id="BRYA01000657">
    <property type="protein sequence ID" value="GMI28080.1"/>
    <property type="molecule type" value="Genomic_DNA"/>
</dbReference>
<dbReference type="SMART" id="SM00239">
    <property type="entry name" value="C2"/>
    <property type="match status" value="1"/>
</dbReference>